<dbReference type="Proteomes" id="UP000532440">
    <property type="component" value="Unassembled WGS sequence"/>
</dbReference>
<organism evidence="2 3">
    <name type="scientific">Quisquiliibacterium transsilvanicum</name>
    <dbReference type="NCBI Taxonomy" id="1549638"/>
    <lineage>
        <taxon>Bacteria</taxon>
        <taxon>Pseudomonadati</taxon>
        <taxon>Pseudomonadota</taxon>
        <taxon>Betaproteobacteria</taxon>
        <taxon>Burkholderiales</taxon>
        <taxon>Burkholderiaceae</taxon>
        <taxon>Quisquiliibacterium</taxon>
    </lineage>
</organism>
<evidence type="ECO:0008006" key="4">
    <source>
        <dbReference type="Google" id="ProtNLM"/>
    </source>
</evidence>
<gene>
    <name evidence="2" type="ORF">HNQ70_001712</name>
</gene>
<feature type="region of interest" description="Disordered" evidence="1">
    <location>
        <begin position="73"/>
        <end position="155"/>
    </location>
</feature>
<dbReference type="EMBL" id="JACHGB010000003">
    <property type="protein sequence ID" value="MBB5271702.1"/>
    <property type="molecule type" value="Genomic_DNA"/>
</dbReference>
<keyword evidence="3" id="KW-1185">Reference proteome</keyword>
<dbReference type="PANTHER" id="PTHR39338:SF5">
    <property type="entry name" value="BLR6139 PROTEIN"/>
    <property type="match status" value="1"/>
</dbReference>
<feature type="compositionally biased region" description="Acidic residues" evidence="1">
    <location>
        <begin position="107"/>
        <end position="120"/>
    </location>
</feature>
<dbReference type="AlphaFoldDB" id="A0A7W8HH22"/>
<dbReference type="InterPro" id="IPR008912">
    <property type="entry name" value="Uncharacterised_CoxE"/>
</dbReference>
<dbReference type="Pfam" id="PF05762">
    <property type="entry name" value="VWA_CoxE"/>
    <property type="match status" value="1"/>
</dbReference>
<name>A0A7W8HH22_9BURK</name>
<sequence>MQATLEDFFKALRGATLEPTLDAELDASRAVALVGWSDRELLKSALGTTLAKSADERELFDETFERFFEFDAFAGMPPQGGAGGQEGEGAPGKEAGGEGEQGRGDEEPGERDADDGEPEGSDLGVGEGEGDNDGSGGGDGRSGGGGGGGSSARPEVDAGELAELLLSGDQAELTRRLAVAARAVGITDIWVRTQRGWYTQRIQQEMGSGDLNRAITEVEAAEGHSPRAATLRRARERLFDEVRAFVDRQLALYAAAPTRAMHEEFLRTKPLSAIERRDLPRVREIVRKIARKLAARHARRTRRKRRGTLDVRRTMRHNAAYGGVLFQPVWRTEVVDRPRVIVICDVSGSVSSYARFLLLFVYSLQELLSGLRSFAFISDLVEVSELFEAMPVERAVDEVIRSVGGSGSDYGRMLEDVEQRLLASIDRKTTVLVLGDARNNNGDARVDLLEAVHRRARRLIWLNPESRGVWGYGDSEMLRYAVHCDLARPCRSLRDLERVLDDLLRPGQANG</sequence>
<reference evidence="2 3" key="1">
    <citation type="submission" date="2020-08" db="EMBL/GenBank/DDBJ databases">
        <title>Genomic Encyclopedia of Type Strains, Phase IV (KMG-IV): sequencing the most valuable type-strain genomes for metagenomic binning, comparative biology and taxonomic classification.</title>
        <authorList>
            <person name="Goeker M."/>
        </authorList>
    </citation>
    <scope>NUCLEOTIDE SEQUENCE [LARGE SCALE GENOMIC DNA]</scope>
    <source>
        <strain evidence="2 3">DSM 29781</strain>
    </source>
</reference>
<dbReference type="RefSeq" id="WP_183966316.1">
    <property type="nucleotide sequence ID" value="NZ_BAABEW010000001.1"/>
</dbReference>
<evidence type="ECO:0000313" key="2">
    <source>
        <dbReference type="EMBL" id="MBB5271702.1"/>
    </source>
</evidence>
<accession>A0A7W8HH22</accession>
<feature type="compositionally biased region" description="Gly residues" evidence="1">
    <location>
        <begin position="123"/>
        <end position="150"/>
    </location>
</feature>
<dbReference type="PIRSF" id="PIRSF010256">
    <property type="entry name" value="CoxE_vWa"/>
    <property type="match status" value="1"/>
</dbReference>
<protein>
    <recommendedName>
        <fullName evidence="4">VWA domain-containing protein</fullName>
    </recommendedName>
</protein>
<feature type="compositionally biased region" description="Gly residues" evidence="1">
    <location>
        <begin position="78"/>
        <end position="90"/>
    </location>
</feature>
<comment type="caution">
    <text evidence="2">The sequence shown here is derived from an EMBL/GenBank/DDBJ whole genome shotgun (WGS) entry which is preliminary data.</text>
</comment>
<proteinExistence type="predicted"/>
<dbReference type="PANTHER" id="PTHR39338">
    <property type="entry name" value="BLL5662 PROTEIN-RELATED"/>
    <property type="match status" value="1"/>
</dbReference>
<evidence type="ECO:0000313" key="3">
    <source>
        <dbReference type="Proteomes" id="UP000532440"/>
    </source>
</evidence>
<dbReference type="InterPro" id="IPR011195">
    <property type="entry name" value="UCP010256"/>
</dbReference>
<evidence type="ECO:0000256" key="1">
    <source>
        <dbReference type="SAM" id="MobiDB-lite"/>
    </source>
</evidence>